<evidence type="ECO:0000256" key="6">
    <source>
        <dbReference type="SAM" id="Coils"/>
    </source>
</evidence>
<evidence type="ECO:0000313" key="8">
    <source>
        <dbReference type="EMBL" id="PWA06707.1"/>
    </source>
</evidence>
<dbReference type="InterPro" id="IPR041468">
    <property type="entry name" value="HTH_ParB/Spo0J"/>
</dbReference>
<dbReference type="InterPro" id="IPR036086">
    <property type="entry name" value="ParB/Sulfiredoxin_sf"/>
</dbReference>
<sequence length="278" mass="31830">MARGLGRGIEAFFPPQEENDAVKEIKINELETNPYQPRKTFVEESINELSQSIAEHGIIQPLIVRKSVKGYEIVAGERRFRAAKAANVKKIPVIIKELTDDQMMEIALIENLQREDLNPVEEAQAYRKLMQELNYTQEELSKRVGKSRPHIANHLRLLNLAPDILEFIANGTLTMGHGRAFLGLKSKEKLNALVQKTIKEQLNVRELEKLVQQLNENVPRETIATKQNKEPFLVEKETALQKKYGTAVTIKKMKRKGKIEIEFSSNDELKRILGLLER</sequence>
<feature type="coiled-coil region" evidence="6">
    <location>
        <begin position="197"/>
        <end position="224"/>
    </location>
</feature>
<dbReference type="Pfam" id="PF17762">
    <property type="entry name" value="HTH_ParB"/>
    <property type="match status" value="1"/>
</dbReference>
<comment type="similarity">
    <text evidence="2">Belongs to the ParB family.</text>
</comment>
<comment type="caution">
    <text evidence="8">The sequence shown here is derived from an EMBL/GenBank/DDBJ whole genome shotgun (WGS) entry which is preliminary data.</text>
</comment>
<dbReference type="AlphaFoldDB" id="A0A2U1JNG5"/>
<evidence type="ECO:0000256" key="3">
    <source>
        <dbReference type="ARBA" id="ARBA00022490"/>
    </source>
</evidence>
<protein>
    <submittedName>
        <fullName evidence="8">Chromosome partitioning protein ParB</fullName>
    </submittedName>
</protein>
<dbReference type="FunFam" id="1.10.10.2830:FF:000001">
    <property type="entry name" value="Chromosome partitioning protein ParB"/>
    <property type="match status" value="1"/>
</dbReference>
<proteinExistence type="inferred from homology"/>
<dbReference type="SMART" id="SM00470">
    <property type="entry name" value="ParB"/>
    <property type="match status" value="1"/>
</dbReference>
<organism evidence="8 9">
    <name type="scientific">Pueribacillus theae</name>
    <dbReference type="NCBI Taxonomy" id="2171751"/>
    <lineage>
        <taxon>Bacteria</taxon>
        <taxon>Bacillati</taxon>
        <taxon>Bacillota</taxon>
        <taxon>Bacilli</taxon>
        <taxon>Bacillales</taxon>
        <taxon>Bacillaceae</taxon>
        <taxon>Pueribacillus</taxon>
    </lineage>
</organism>
<keyword evidence="3" id="KW-0963">Cytoplasm</keyword>
<dbReference type="FunFam" id="3.90.1530.30:FF:000001">
    <property type="entry name" value="Chromosome partitioning protein ParB"/>
    <property type="match status" value="1"/>
</dbReference>
<dbReference type="RefSeq" id="WP_116556128.1">
    <property type="nucleotide sequence ID" value="NZ_QCZG01000056.1"/>
</dbReference>
<evidence type="ECO:0000256" key="2">
    <source>
        <dbReference type="ARBA" id="ARBA00006295"/>
    </source>
</evidence>
<evidence type="ECO:0000256" key="5">
    <source>
        <dbReference type="ARBA" id="ARBA00023125"/>
    </source>
</evidence>
<keyword evidence="6" id="KW-0175">Coiled coil</keyword>
<dbReference type="OrthoDB" id="9802051at2"/>
<dbReference type="Proteomes" id="UP000245998">
    <property type="component" value="Unassembled WGS sequence"/>
</dbReference>
<dbReference type="Gene3D" id="1.10.10.2830">
    <property type="match status" value="1"/>
</dbReference>
<dbReference type="Gene3D" id="3.90.1530.30">
    <property type="match status" value="1"/>
</dbReference>
<keyword evidence="9" id="KW-1185">Reference proteome</keyword>
<dbReference type="EMBL" id="QCZG01000056">
    <property type="protein sequence ID" value="PWA06707.1"/>
    <property type="molecule type" value="Genomic_DNA"/>
</dbReference>
<dbReference type="CDD" id="cd16393">
    <property type="entry name" value="SPO0J_N"/>
    <property type="match status" value="1"/>
</dbReference>
<feature type="domain" description="ParB-like N-terminal" evidence="7">
    <location>
        <begin position="23"/>
        <end position="112"/>
    </location>
</feature>
<dbReference type="PANTHER" id="PTHR33375:SF1">
    <property type="entry name" value="CHROMOSOME-PARTITIONING PROTEIN PARB-RELATED"/>
    <property type="match status" value="1"/>
</dbReference>
<evidence type="ECO:0000256" key="4">
    <source>
        <dbReference type="ARBA" id="ARBA00022829"/>
    </source>
</evidence>
<evidence type="ECO:0000259" key="7">
    <source>
        <dbReference type="SMART" id="SM00470"/>
    </source>
</evidence>
<dbReference type="InterPro" id="IPR003115">
    <property type="entry name" value="ParB_N"/>
</dbReference>
<name>A0A2U1JNG5_9BACI</name>
<dbReference type="InterPro" id="IPR050336">
    <property type="entry name" value="Chromosome_partition/occlusion"/>
</dbReference>
<dbReference type="GO" id="GO:0045881">
    <property type="term" value="P:positive regulation of sporulation resulting in formation of a cellular spore"/>
    <property type="evidence" value="ECO:0007669"/>
    <property type="project" value="TreeGrafter"/>
</dbReference>
<dbReference type="GO" id="GO:0005694">
    <property type="term" value="C:chromosome"/>
    <property type="evidence" value="ECO:0007669"/>
    <property type="project" value="TreeGrafter"/>
</dbReference>
<dbReference type="SUPFAM" id="SSF110849">
    <property type="entry name" value="ParB/Sulfiredoxin"/>
    <property type="match status" value="1"/>
</dbReference>
<keyword evidence="5" id="KW-0238">DNA-binding</keyword>
<dbReference type="Pfam" id="PF02195">
    <property type="entry name" value="ParB_N"/>
    <property type="match status" value="1"/>
</dbReference>
<comment type="subcellular location">
    <subcellularLocation>
        <location evidence="1">Cytoplasm</location>
        <location evidence="1">Nucleoid</location>
    </subcellularLocation>
</comment>
<dbReference type="NCBIfam" id="TIGR00180">
    <property type="entry name" value="parB_part"/>
    <property type="match status" value="1"/>
</dbReference>
<dbReference type="InterPro" id="IPR004437">
    <property type="entry name" value="ParB/RepB/Spo0J"/>
</dbReference>
<dbReference type="GO" id="GO:0009295">
    <property type="term" value="C:nucleoid"/>
    <property type="evidence" value="ECO:0007669"/>
    <property type="project" value="UniProtKB-SubCell"/>
</dbReference>
<dbReference type="GO" id="GO:0007059">
    <property type="term" value="P:chromosome segregation"/>
    <property type="evidence" value="ECO:0007669"/>
    <property type="project" value="UniProtKB-KW"/>
</dbReference>
<dbReference type="SUPFAM" id="SSF109709">
    <property type="entry name" value="KorB DNA-binding domain-like"/>
    <property type="match status" value="1"/>
</dbReference>
<dbReference type="Pfam" id="PF23552">
    <property type="entry name" value="ParB_C"/>
    <property type="match status" value="1"/>
</dbReference>
<dbReference type="InterPro" id="IPR057240">
    <property type="entry name" value="ParB_dimer_C"/>
</dbReference>
<evidence type="ECO:0000256" key="1">
    <source>
        <dbReference type="ARBA" id="ARBA00004453"/>
    </source>
</evidence>
<evidence type="ECO:0000313" key="9">
    <source>
        <dbReference type="Proteomes" id="UP000245998"/>
    </source>
</evidence>
<dbReference type="PANTHER" id="PTHR33375">
    <property type="entry name" value="CHROMOSOME-PARTITIONING PROTEIN PARB-RELATED"/>
    <property type="match status" value="1"/>
</dbReference>
<gene>
    <name evidence="8" type="ORF">DCC39_17220</name>
</gene>
<accession>A0A2U1JNG5</accession>
<dbReference type="GO" id="GO:0003677">
    <property type="term" value="F:DNA binding"/>
    <property type="evidence" value="ECO:0007669"/>
    <property type="project" value="UniProtKB-KW"/>
</dbReference>
<keyword evidence="4" id="KW-0159">Chromosome partition</keyword>
<reference evidence="8 9" key="1">
    <citation type="submission" date="2018-04" db="EMBL/GenBank/DDBJ databases">
        <title>Camelliibacillus theae gen. nov., sp. nov., isolated from Pu'er tea.</title>
        <authorList>
            <person name="Niu L."/>
        </authorList>
    </citation>
    <scope>NUCLEOTIDE SEQUENCE [LARGE SCALE GENOMIC DNA]</scope>
    <source>
        <strain evidence="8 9">T8</strain>
    </source>
</reference>